<organism evidence="1">
    <name type="scientific">Hexamita inflata</name>
    <dbReference type="NCBI Taxonomy" id="28002"/>
    <lineage>
        <taxon>Eukaryota</taxon>
        <taxon>Metamonada</taxon>
        <taxon>Diplomonadida</taxon>
        <taxon>Hexamitidae</taxon>
        <taxon>Hexamitinae</taxon>
        <taxon>Hexamita</taxon>
    </lineage>
</organism>
<evidence type="ECO:0008006" key="4">
    <source>
        <dbReference type="Google" id="ProtNLM"/>
    </source>
</evidence>
<sequence length="790" mass="90397">MTDQFHIQTSKIQLKDAQPVQLLVTSTYVGYVSNNQINIQINDQISTIELSRQYTRVYATPLYILCCSGEEFTDIFSTTTLSLVLTKQFCVTSADQDLVGTLSGDVYQLTDTDAKLVVQLDSEVVQVQKVKSVLLASTLTKLVLMPLFDPIPVQVGSKPRKNTRHGGCCDTQLCYAVRPNNKIFVFDRAQQVVTATLSLKESIQNFTDLDYVPSADPESIDTDFGLMELIDKQLALVYTSQTIFIVDLSLPAVLSSFYVKNVNFCVSSSRIVFQRLDEIIIQKIQSGPAPIAPKKAPKIIENEPTVEKPVQKTQLIKNYSPFSIFSDENEKEPVKIEYKNSLKVIKPKINVKISPLTSYFQFLKQDEKEDMLSSEYFKLSETAGIQKIQIESTDLDQINQETDTLNKLNKFAVELAPQYIQLLAQSERTDPLYPHVKQFISALATKSVISLAAFEDIQSEQPFTSWYRKSDASLDDFEEIIFNFETYPEDYKIDIKNRINMLKPLLGPYAIHFVGLLYHIPDIFSEKYRDNDLASQQLVFCKQCHDYDLSNVPEMEFNAEIILIILNNQPTQQIADYIEQVHKFKQSCKEVFQQLYDNYYNLVLTQNIKRKDKYIILGLLSDNTVITMACFLKYLITNKISINFSQDIQIVSKFLKEIDCDEMHDAIQDWINQSFTTLNIYHLILMMLYKLNAQHLIINILACLGHIHEVISIAKTNKSIIINSYKLLLRNVKPDGVLDLYKQAGLITQENVQQIIKESIGYIKYDLLKSLAIQFDCLNIKVLRNLISVK</sequence>
<accession>A0AA86N7T9</accession>
<dbReference type="AlphaFoldDB" id="A0AA86N7T9"/>
<keyword evidence="3" id="KW-1185">Reference proteome</keyword>
<dbReference type="Proteomes" id="UP001642409">
    <property type="component" value="Unassembled WGS sequence"/>
</dbReference>
<evidence type="ECO:0000313" key="1">
    <source>
        <dbReference type="EMBL" id="CAI9914390.1"/>
    </source>
</evidence>
<gene>
    <name evidence="1" type="ORF">HINF_LOCUS2035</name>
    <name evidence="2" type="ORF">HINF_LOCUS71681</name>
</gene>
<evidence type="ECO:0000313" key="2">
    <source>
        <dbReference type="EMBL" id="CAL6102467.1"/>
    </source>
</evidence>
<comment type="caution">
    <text evidence="1">The sequence shown here is derived from an EMBL/GenBank/DDBJ whole genome shotgun (WGS) entry which is preliminary data.</text>
</comment>
<dbReference type="EMBL" id="CAXDID020000555">
    <property type="protein sequence ID" value="CAL6102467.1"/>
    <property type="molecule type" value="Genomic_DNA"/>
</dbReference>
<dbReference type="EMBL" id="CATOUU010000049">
    <property type="protein sequence ID" value="CAI9914390.1"/>
    <property type="molecule type" value="Genomic_DNA"/>
</dbReference>
<evidence type="ECO:0000313" key="3">
    <source>
        <dbReference type="Proteomes" id="UP001642409"/>
    </source>
</evidence>
<reference evidence="2 3" key="2">
    <citation type="submission" date="2024-07" db="EMBL/GenBank/DDBJ databases">
        <authorList>
            <person name="Akdeniz Z."/>
        </authorList>
    </citation>
    <scope>NUCLEOTIDE SEQUENCE [LARGE SCALE GENOMIC DNA]</scope>
</reference>
<name>A0AA86N7T9_9EUKA</name>
<protein>
    <recommendedName>
        <fullName evidence="4">Mic1 domain-containing protein</fullName>
    </recommendedName>
</protein>
<proteinExistence type="predicted"/>
<reference evidence="1" key="1">
    <citation type="submission" date="2023-06" db="EMBL/GenBank/DDBJ databases">
        <authorList>
            <person name="Kurt Z."/>
        </authorList>
    </citation>
    <scope>NUCLEOTIDE SEQUENCE</scope>
</reference>